<comment type="caution">
    <text evidence="1">The sequence shown here is derived from an EMBL/GenBank/DDBJ whole genome shotgun (WGS) entry which is preliminary data.</text>
</comment>
<name>A0ABX9EIB8_9PSEU</name>
<sequence>MYAGLATFLITENGVVVRDLHGIEFTDLQSLLDVPLTKELS</sequence>
<dbReference type="Proteomes" id="UP000248714">
    <property type="component" value="Unassembled WGS sequence"/>
</dbReference>
<gene>
    <name evidence="1" type="ORF">C8D87_1011236</name>
</gene>
<proteinExistence type="predicted"/>
<reference evidence="1 2" key="1">
    <citation type="submission" date="2018-06" db="EMBL/GenBank/DDBJ databases">
        <title>Genomic Encyclopedia of Type Strains, Phase IV (KMG-IV): sequencing the most valuable type-strain genomes for metagenomic binning, comparative biology and taxonomic classification.</title>
        <authorList>
            <person name="Goeker M."/>
        </authorList>
    </citation>
    <scope>NUCLEOTIDE SEQUENCE [LARGE SCALE GENOMIC DNA]</scope>
    <source>
        <strain evidence="1 2">DSM 45479</strain>
    </source>
</reference>
<organism evidence="1 2">
    <name type="scientific">Lentzea atacamensis</name>
    <dbReference type="NCBI Taxonomy" id="531938"/>
    <lineage>
        <taxon>Bacteria</taxon>
        <taxon>Bacillati</taxon>
        <taxon>Actinomycetota</taxon>
        <taxon>Actinomycetes</taxon>
        <taxon>Pseudonocardiales</taxon>
        <taxon>Pseudonocardiaceae</taxon>
        <taxon>Lentzea</taxon>
    </lineage>
</organism>
<dbReference type="EMBL" id="QLTT01000001">
    <property type="protein sequence ID" value="RAS70935.1"/>
    <property type="molecule type" value="Genomic_DNA"/>
</dbReference>
<dbReference type="RefSeq" id="WP_267899834.1">
    <property type="nucleotide sequence ID" value="NZ_QLTT01000001.1"/>
</dbReference>
<evidence type="ECO:0000313" key="1">
    <source>
        <dbReference type="EMBL" id="RAS70935.1"/>
    </source>
</evidence>
<keyword evidence="2" id="KW-1185">Reference proteome</keyword>
<evidence type="ECO:0000313" key="2">
    <source>
        <dbReference type="Proteomes" id="UP000248714"/>
    </source>
</evidence>
<protein>
    <submittedName>
        <fullName evidence="1">Uncharacterized protein</fullName>
    </submittedName>
</protein>
<accession>A0ABX9EIB8</accession>